<dbReference type="InterPro" id="IPR015927">
    <property type="entry name" value="Peptidase_S24_S26A/B/C"/>
</dbReference>
<dbReference type="NCBIfam" id="NF007621">
    <property type="entry name" value="PRK10276.1"/>
    <property type="match status" value="1"/>
</dbReference>
<dbReference type="InterPro" id="IPR036286">
    <property type="entry name" value="LexA/Signal_pep-like_sf"/>
</dbReference>
<evidence type="ECO:0000313" key="9">
    <source>
        <dbReference type="EMBL" id="MCA5006108.1"/>
    </source>
</evidence>
<evidence type="ECO:0000256" key="6">
    <source>
        <dbReference type="ARBA" id="ARBA00023236"/>
    </source>
</evidence>
<dbReference type="GO" id="GO:0003887">
    <property type="term" value="F:DNA-directed DNA polymerase activity"/>
    <property type="evidence" value="ECO:0007669"/>
    <property type="project" value="UniProtKB-EC"/>
</dbReference>
<dbReference type="PANTHER" id="PTHR33516">
    <property type="entry name" value="LEXA REPRESSOR"/>
    <property type="match status" value="1"/>
</dbReference>
<dbReference type="Pfam" id="PF00717">
    <property type="entry name" value="Peptidase_S24"/>
    <property type="match status" value="1"/>
</dbReference>
<dbReference type="PRINTS" id="PR00726">
    <property type="entry name" value="LEXASERPTASE"/>
</dbReference>
<dbReference type="SUPFAM" id="SSF51306">
    <property type="entry name" value="LexA/Signal peptidase"/>
    <property type="match status" value="1"/>
</dbReference>
<keyword evidence="10" id="KW-1185">Reference proteome</keyword>
<keyword evidence="5" id="KW-0234">DNA repair</keyword>
<dbReference type="EMBL" id="JADEYP010000027">
    <property type="protein sequence ID" value="MCA5006108.1"/>
    <property type="molecule type" value="Genomic_DNA"/>
</dbReference>
<accession>A0ABS7Z7Y5</accession>
<evidence type="ECO:0000256" key="7">
    <source>
        <dbReference type="RuleBase" id="RU003991"/>
    </source>
</evidence>
<evidence type="ECO:0000313" key="10">
    <source>
        <dbReference type="Proteomes" id="UP001165302"/>
    </source>
</evidence>
<dbReference type="EC" id="2.7.7.7" evidence="9"/>
<keyword evidence="6" id="KW-0742">SOS response</keyword>
<dbReference type="CDD" id="cd06529">
    <property type="entry name" value="S24_LexA-like"/>
    <property type="match status" value="1"/>
</dbReference>
<evidence type="ECO:0000256" key="2">
    <source>
        <dbReference type="ARBA" id="ARBA00022763"/>
    </source>
</evidence>
<keyword evidence="9" id="KW-0808">Transferase</keyword>
<dbReference type="Proteomes" id="UP001165302">
    <property type="component" value="Unassembled WGS sequence"/>
</dbReference>
<name>A0ABS7Z7Y5_9SPHI</name>
<keyword evidence="3 7" id="KW-0378">Hydrolase</keyword>
<comment type="similarity">
    <text evidence="1 7">Belongs to the peptidase S24 family.</text>
</comment>
<comment type="caution">
    <text evidence="9">The sequence shown here is derived from an EMBL/GenBank/DDBJ whole genome shotgun (WGS) entry which is preliminary data.</text>
</comment>
<evidence type="ECO:0000259" key="8">
    <source>
        <dbReference type="Pfam" id="PF00717"/>
    </source>
</evidence>
<sequence length="140" mass="15711">MKIELYTVDIPKSLFLPYVANGISAGFPSPALDFEDTKIDLNKEIVKHPLSTYYGRVRGVSMKNAGIDDGDIMVIDKSIKPTDGCIAICFIDGEFTAKRLLIRKDEIILMPENDDYSPIRVTKDNEFIVWGVVTHVIKAF</sequence>
<feature type="domain" description="Peptidase S24/S26A/S26B/S26C" evidence="8">
    <location>
        <begin position="19"/>
        <end position="133"/>
    </location>
</feature>
<evidence type="ECO:0000256" key="1">
    <source>
        <dbReference type="ARBA" id="ARBA00007484"/>
    </source>
</evidence>
<dbReference type="RefSeq" id="WP_225554467.1">
    <property type="nucleotide sequence ID" value="NZ_JADEYP010000027.1"/>
</dbReference>
<dbReference type="PANTHER" id="PTHR33516:SF2">
    <property type="entry name" value="LEXA REPRESSOR-RELATED"/>
    <property type="match status" value="1"/>
</dbReference>
<dbReference type="InterPro" id="IPR006197">
    <property type="entry name" value="Peptidase_S24_LexA"/>
</dbReference>
<evidence type="ECO:0000256" key="5">
    <source>
        <dbReference type="ARBA" id="ARBA00023204"/>
    </source>
</evidence>
<dbReference type="InterPro" id="IPR050077">
    <property type="entry name" value="LexA_repressor"/>
</dbReference>
<keyword evidence="4 7" id="KW-0068">Autocatalytic cleavage</keyword>
<evidence type="ECO:0000256" key="4">
    <source>
        <dbReference type="ARBA" id="ARBA00022813"/>
    </source>
</evidence>
<dbReference type="Gene3D" id="2.10.109.10">
    <property type="entry name" value="Umud Fragment, subunit A"/>
    <property type="match status" value="1"/>
</dbReference>
<organism evidence="9 10">
    <name type="scientific">Sphingobacterium bovistauri</name>
    <dbReference type="NCBI Taxonomy" id="2781959"/>
    <lineage>
        <taxon>Bacteria</taxon>
        <taxon>Pseudomonadati</taxon>
        <taxon>Bacteroidota</taxon>
        <taxon>Sphingobacteriia</taxon>
        <taxon>Sphingobacteriales</taxon>
        <taxon>Sphingobacteriaceae</taxon>
        <taxon>Sphingobacterium</taxon>
    </lineage>
</organism>
<evidence type="ECO:0000256" key="3">
    <source>
        <dbReference type="ARBA" id="ARBA00022801"/>
    </source>
</evidence>
<protein>
    <submittedName>
        <fullName evidence="9">Translesion error-prone DNA polymerase V autoproteolytic subunit</fullName>
        <ecNumber evidence="9">2.7.7.7</ecNumber>
    </submittedName>
</protein>
<gene>
    <name evidence="9" type="primary">umuD</name>
    <name evidence="9" type="ORF">IPZ78_13205</name>
</gene>
<reference evidence="9" key="1">
    <citation type="submission" date="2020-10" db="EMBL/GenBank/DDBJ databases">
        <authorList>
            <person name="Lu T."/>
            <person name="Wang Q."/>
            <person name="Han X."/>
        </authorList>
    </citation>
    <scope>NUCLEOTIDE SEQUENCE</scope>
    <source>
        <strain evidence="9">WQ 366</strain>
    </source>
</reference>
<dbReference type="InterPro" id="IPR039418">
    <property type="entry name" value="LexA-like"/>
</dbReference>
<keyword evidence="2" id="KW-0227">DNA damage</keyword>
<proteinExistence type="inferred from homology"/>
<keyword evidence="9" id="KW-0548">Nucleotidyltransferase</keyword>